<gene>
    <name evidence="1" type="ORF">SPIL2461_LOCUS10992</name>
</gene>
<reference evidence="1" key="1">
    <citation type="submission" date="2021-02" db="EMBL/GenBank/DDBJ databases">
        <authorList>
            <person name="Dougan E. K."/>
            <person name="Rhodes N."/>
            <person name="Thang M."/>
            <person name="Chan C."/>
        </authorList>
    </citation>
    <scope>NUCLEOTIDE SEQUENCE</scope>
</reference>
<organism evidence="1 2">
    <name type="scientific">Symbiodinium pilosum</name>
    <name type="common">Dinoflagellate</name>
    <dbReference type="NCBI Taxonomy" id="2952"/>
    <lineage>
        <taxon>Eukaryota</taxon>
        <taxon>Sar</taxon>
        <taxon>Alveolata</taxon>
        <taxon>Dinophyceae</taxon>
        <taxon>Suessiales</taxon>
        <taxon>Symbiodiniaceae</taxon>
        <taxon>Symbiodinium</taxon>
    </lineage>
</organism>
<dbReference type="AlphaFoldDB" id="A0A812RN59"/>
<comment type="caution">
    <text evidence="1">The sequence shown here is derived from an EMBL/GenBank/DDBJ whole genome shotgun (WGS) entry which is preliminary data.</text>
</comment>
<dbReference type="Proteomes" id="UP000649617">
    <property type="component" value="Unassembled WGS sequence"/>
</dbReference>
<keyword evidence="2" id="KW-1185">Reference proteome</keyword>
<sequence>MARTSAASACERGRSCRCRCSVERLGLGRRVSAVGPGATAPVAASECLEDSLCRASSAPALQPALELAGLLLWRQQAPQPLQQWAARAALRALREQGLRPWRIFFRHAFEFVVRPSDLAVQRFLESTQMEVMIFFFLPKSRPAGPGRLATVAAESADVCGVHCVGCCIQGGAELQQLMSEINEVSNFSVALPEGHFQEILMAPTLVGLLNCGKMLPPQLNRRCSAYSGNCLVLRGDLLGGSEDLPPLCARPPQLRNSAIHGFRHAAHGVGVLLALLLQPSIRDPLVECFRVHELLVALPHQRVQVVGGVLLPELPQHQLLVARLDALHAVRPRHLPHGPHHGRRRLGLWDLLWFFYRGGNLVLEIEFADPADVVRGGTNSSVDHDLQNVRVLAFQVTLDSALVESFNRVLLSGRNLVFSYPTVATQVTSVPADSTKFNVTVSRAFTKLLGAFVTFRTLTDQSNVAALNHPGTQADGTSFLESQMALGPMQILANTYDSSIRNMRLTKNMFEGSSFVAAYPVQRVPGMPLSGISTRAGDLARFSFKGLQADKVQQCYVRENRPRSANTIASAIIAENAEARASASTDGAETLVESAADRVSASTDADDRFVKTATVQAFARMVASVHPAETASVRAFVSMGRSAGAVFSAVAPAFVSMIAFAVNAAIVEDQYSVRTTVGDKSAASAEDQASVSTGDSATAAGNAKTLYAPSKAALTKRKELEVHQLLGQAGLQFEYQQHLPFRGCGLESETQRAFADFVLYSSWGAVILEVDENQRSERDPSCDVRREAISGRC</sequence>
<feature type="non-terminal residue" evidence="1">
    <location>
        <position position="793"/>
    </location>
</feature>
<evidence type="ECO:0000313" key="2">
    <source>
        <dbReference type="Proteomes" id="UP000649617"/>
    </source>
</evidence>
<protein>
    <submittedName>
        <fullName evidence="1">Uncharacterized protein</fullName>
    </submittedName>
</protein>
<proteinExistence type="predicted"/>
<accession>A0A812RN59</accession>
<evidence type="ECO:0000313" key="1">
    <source>
        <dbReference type="EMBL" id="CAE7449419.1"/>
    </source>
</evidence>
<dbReference type="EMBL" id="CAJNIZ010021194">
    <property type="protein sequence ID" value="CAE7449419.1"/>
    <property type="molecule type" value="Genomic_DNA"/>
</dbReference>
<name>A0A812RN59_SYMPI</name>